<feature type="transmembrane region" description="Helical" evidence="1">
    <location>
        <begin position="395"/>
        <end position="416"/>
    </location>
</feature>
<dbReference type="Proteomes" id="UP000783037">
    <property type="component" value="Unassembled WGS sequence"/>
</dbReference>
<proteinExistence type="predicted"/>
<feature type="transmembrane region" description="Helical" evidence="1">
    <location>
        <begin position="491"/>
        <end position="511"/>
    </location>
</feature>
<feature type="transmembrane region" description="Helical" evidence="1">
    <location>
        <begin position="428"/>
        <end position="448"/>
    </location>
</feature>
<accession>A0A8T3V857</accession>
<organism evidence="2 3">
    <name type="scientific">Methanobrevibacter thaueri</name>
    <dbReference type="NCBI Taxonomy" id="190975"/>
    <lineage>
        <taxon>Archaea</taxon>
        <taxon>Methanobacteriati</taxon>
        <taxon>Methanobacteriota</taxon>
        <taxon>Methanomada group</taxon>
        <taxon>Methanobacteria</taxon>
        <taxon>Methanobacteriales</taxon>
        <taxon>Methanobacteriaceae</taxon>
        <taxon>Methanobrevibacter</taxon>
    </lineage>
</organism>
<keyword evidence="1" id="KW-0812">Transmembrane</keyword>
<protein>
    <submittedName>
        <fullName evidence="2">DUF2142 domain-containing protein</fullName>
    </submittedName>
</protein>
<evidence type="ECO:0000256" key="1">
    <source>
        <dbReference type="SAM" id="Phobius"/>
    </source>
</evidence>
<feature type="transmembrane region" description="Helical" evidence="1">
    <location>
        <begin position="49"/>
        <end position="69"/>
    </location>
</feature>
<dbReference type="InterPro" id="IPR018674">
    <property type="entry name" value="DUF2142_membrane"/>
</dbReference>
<comment type="caution">
    <text evidence="2">The sequence shown here is derived from an EMBL/GenBank/DDBJ whole genome shotgun (WGS) entry which is preliminary data.</text>
</comment>
<sequence>MDIKENIENNWVDLKSNLLNTKKYWILFLLLIVFHCLIRFGFDNYAHPKLELVTLLLISIIGVLSIAYYKSDNKSLYKTAFVVILMFGIICSVITPICIIPDEIEHFARADITASGDLFPHHENNSFQVSQSVLDLTARGVMHLKSGAEKMDHDNSSILRTDADTKPINDTKVPYRNAFAQNPFFGYLPQALGIFIAKLLDLNAIWMLWLGRMFNVLLYASLAAVAIKKTPILKVPLFVMACIPTMIYIGASMSIDSFINGMGLIVIAYFFSMYKSPKGSLNERNLLIFSLLVLLIGLCKVTCFAFIILLVFLPRDRFEGKNYYYGFLCVVLLAVIALLWSKFYANPGFFESYRLQKWIVYDVNSTQQVDYMLAHKKDAIIEILRIPNYFENDLAFSWVHMIPVYLMFLGAVGLLYPHEKINLKSRIGAFIVLMMIYVGTYIVLLLTWTPVGQLNEIAGVQARYFYTLFPLIPFIFGFNHMSGDKLEMDNYIIAITIAFVAFTVLNIILGIY</sequence>
<feature type="transmembrane region" description="Helical" evidence="1">
    <location>
        <begin position="460"/>
        <end position="479"/>
    </location>
</feature>
<gene>
    <name evidence="2" type="ORF">E7Z79_01205</name>
</gene>
<keyword evidence="1" id="KW-1133">Transmembrane helix</keyword>
<name>A0A8T3V857_9EURY</name>
<dbReference type="Pfam" id="PF09913">
    <property type="entry name" value="DUF2142"/>
    <property type="match status" value="1"/>
</dbReference>
<feature type="transmembrane region" description="Helical" evidence="1">
    <location>
        <begin position="204"/>
        <end position="227"/>
    </location>
</feature>
<dbReference type="RefSeq" id="WP_303738159.1">
    <property type="nucleotide sequence ID" value="NZ_SUTK01000003.1"/>
</dbReference>
<reference evidence="2" key="1">
    <citation type="submission" date="2019-04" db="EMBL/GenBank/DDBJ databases">
        <title>Evolution of Biomass-Degrading Anaerobic Consortia Revealed by Metagenomics.</title>
        <authorList>
            <person name="Peng X."/>
        </authorList>
    </citation>
    <scope>NUCLEOTIDE SEQUENCE</scope>
    <source>
        <strain evidence="2">SIG18</strain>
    </source>
</reference>
<dbReference type="EMBL" id="SUTK01000003">
    <property type="protein sequence ID" value="MBE6501039.1"/>
    <property type="molecule type" value="Genomic_DNA"/>
</dbReference>
<feature type="transmembrane region" description="Helical" evidence="1">
    <location>
        <begin position="324"/>
        <end position="345"/>
    </location>
</feature>
<feature type="transmembrane region" description="Helical" evidence="1">
    <location>
        <begin position="286"/>
        <end position="312"/>
    </location>
</feature>
<keyword evidence="1" id="KW-0472">Membrane</keyword>
<dbReference type="AlphaFoldDB" id="A0A8T3V857"/>
<feature type="transmembrane region" description="Helical" evidence="1">
    <location>
        <begin position="81"/>
        <end position="100"/>
    </location>
</feature>
<feature type="transmembrane region" description="Helical" evidence="1">
    <location>
        <begin position="258"/>
        <end position="274"/>
    </location>
</feature>
<feature type="transmembrane region" description="Helical" evidence="1">
    <location>
        <begin position="24"/>
        <end position="42"/>
    </location>
</feature>
<evidence type="ECO:0000313" key="3">
    <source>
        <dbReference type="Proteomes" id="UP000783037"/>
    </source>
</evidence>
<evidence type="ECO:0000313" key="2">
    <source>
        <dbReference type="EMBL" id="MBE6501039.1"/>
    </source>
</evidence>